<sequence>MWHNCGKKQLFNSASAVLVEPFRIYIATLLSLLLPISFLLLARLSTADYQSTFIHNPNLSSLFLHSNSSLFHALVCLISFAALIQTLTGWIPLISKSTEPIFQPHLYAAWILLCALLVYIGFSIKGSIAAGIDGYGFGHKNTCLIIRVMFLLGLHETMLYWSRMVVKPVVDDTILGFVKEEMWIDRVVMAAGCGALWWRRLKDEVETLVVMVEVKKEMAMGVGVADFVGWWLYYQTVIIGLVMIVKGTIWVGVIMLCRRRRVEGEVNPGFHSGDNEEDKV</sequence>
<comment type="caution">
    <text evidence="1">The sequence shown here is derived from an EMBL/GenBank/DDBJ whole genome shotgun (WGS) entry which is preliminary data.</text>
</comment>
<protein>
    <submittedName>
        <fullName evidence="1">Uncharacterized protein</fullName>
    </submittedName>
</protein>
<dbReference type="Proteomes" id="UP000828048">
    <property type="component" value="Chromosome 12"/>
</dbReference>
<gene>
    <name evidence="1" type="ORF">Vadar_017854</name>
</gene>
<dbReference type="EMBL" id="CM037162">
    <property type="protein sequence ID" value="KAH7863465.1"/>
    <property type="molecule type" value="Genomic_DNA"/>
</dbReference>
<proteinExistence type="predicted"/>
<name>A0ACB7ZCB6_9ERIC</name>
<reference evidence="1 2" key="1">
    <citation type="journal article" date="2021" name="Hortic Res">
        <title>High-quality reference genome and annotation aids understanding of berry development for evergreen blueberry (Vaccinium darrowii).</title>
        <authorList>
            <person name="Yu J."/>
            <person name="Hulse-Kemp A.M."/>
            <person name="Babiker E."/>
            <person name="Staton M."/>
        </authorList>
    </citation>
    <scope>NUCLEOTIDE SEQUENCE [LARGE SCALE GENOMIC DNA]</scope>
    <source>
        <strain evidence="2">cv. NJ 8807/NJ 8810</strain>
        <tissue evidence="1">Young leaf</tissue>
    </source>
</reference>
<organism evidence="1 2">
    <name type="scientific">Vaccinium darrowii</name>
    <dbReference type="NCBI Taxonomy" id="229202"/>
    <lineage>
        <taxon>Eukaryota</taxon>
        <taxon>Viridiplantae</taxon>
        <taxon>Streptophyta</taxon>
        <taxon>Embryophyta</taxon>
        <taxon>Tracheophyta</taxon>
        <taxon>Spermatophyta</taxon>
        <taxon>Magnoliopsida</taxon>
        <taxon>eudicotyledons</taxon>
        <taxon>Gunneridae</taxon>
        <taxon>Pentapetalae</taxon>
        <taxon>asterids</taxon>
        <taxon>Ericales</taxon>
        <taxon>Ericaceae</taxon>
        <taxon>Vaccinioideae</taxon>
        <taxon>Vaccinieae</taxon>
        <taxon>Vaccinium</taxon>
    </lineage>
</organism>
<evidence type="ECO:0000313" key="2">
    <source>
        <dbReference type="Proteomes" id="UP000828048"/>
    </source>
</evidence>
<evidence type="ECO:0000313" key="1">
    <source>
        <dbReference type="EMBL" id="KAH7863465.1"/>
    </source>
</evidence>
<keyword evidence="2" id="KW-1185">Reference proteome</keyword>
<accession>A0ACB7ZCB6</accession>